<accession>A0A699SV01</accession>
<proteinExistence type="predicted"/>
<comment type="caution">
    <text evidence="2">The sequence shown here is derived from an EMBL/GenBank/DDBJ whole genome shotgun (WGS) entry which is preliminary data.</text>
</comment>
<feature type="non-terminal residue" evidence="2">
    <location>
        <position position="127"/>
    </location>
</feature>
<dbReference type="AlphaFoldDB" id="A0A699SV01"/>
<feature type="region of interest" description="Disordered" evidence="1">
    <location>
        <begin position="97"/>
        <end position="127"/>
    </location>
</feature>
<evidence type="ECO:0000256" key="1">
    <source>
        <dbReference type="SAM" id="MobiDB-lite"/>
    </source>
</evidence>
<protein>
    <submittedName>
        <fullName evidence="2">Uncharacterized protein</fullName>
    </submittedName>
</protein>
<name>A0A699SV01_TANCI</name>
<dbReference type="EMBL" id="BKCJ011191291">
    <property type="protein sequence ID" value="GFD01430.1"/>
    <property type="molecule type" value="Genomic_DNA"/>
</dbReference>
<evidence type="ECO:0000313" key="2">
    <source>
        <dbReference type="EMBL" id="GFD01430.1"/>
    </source>
</evidence>
<reference evidence="2" key="1">
    <citation type="journal article" date="2019" name="Sci. Rep.">
        <title>Draft genome of Tanacetum cinerariifolium, the natural source of mosquito coil.</title>
        <authorList>
            <person name="Yamashiro T."/>
            <person name="Shiraishi A."/>
            <person name="Satake H."/>
            <person name="Nakayama K."/>
        </authorList>
    </citation>
    <scope>NUCLEOTIDE SEQUENCE</scope>
</reference>
<feature type="compositionally biased region" description="Basic and acidic residues" evidence="1">
    <location>
        <begin position="104"/>
        <end position="113"/>
    </location>
</feature>
<organism evidence="2">
    <name type="scientific">Tanacetum cinerariifolium</name>
    <name type="common">Dalmatian daisy</name>
    <name type="synonym">Chrysanthemum cinerariifolium</name>
    <dbReference type="NCBI Taxonomy" id="118510"/>
    <lineage>
        <taxon>Eukaryota</taxon>
        <taxon>Viridiplantae</taxon>
        <taxon>Streptophyta</taxon>
        <taxon>Embryophyta</taxon>
        <taxon>Tracheophyta</taxon>
        <taxon>Spermatophyta</taxon>
        <taxon>Magnoliopsida</taxon>
        <taxon>eudicotyledons</taxon>
        <taxon>Gunneridae</taxon>
        <taxon>Pentapetalae</taxon>
        <taxon>asterids</taxon>
        <taxon>campanulids</taxon>
        <taxon>Asterales</taxon>
        <taxon>Asteraceae</taxon>
        <taxon>Asteroideae</taxon>
        <taxon>Anthemideae</taxon>
        <taxon>Anthemidinae</taxon>
        <taxon>Tanacetum</taxon>
    </lineage>
</organism>
<sequence length="127" mass="14182">MSYDDIRPIFEAKFNENLEFLLKSKEQIEEEESRAIALITETLAYKAAKRRRRLLYLLGSETVSVAAVVQADIPTTPVNVVAIMTTVAPVKVAISSTRKRRGVVIRDPEKESSTKTPTETTSKDKGK</sequence>
<gene>
    <name evidence="2" type="ORF">Tci_873399</name>
</gene>